<dbReference type="EMBL" id="LCIN01000019">
    <property type="protein sequence ID" value="KKT55861.1"/>
    <property type="molecule type" value="Genomic_DNA"/>
</dbReference>
<evidence type="ECO:0000256" key="2">
    <source>
        <dbReference type="ARBA" id="ARBA00022801"/>
    </source>
</evidence>
<gene>
    <name evidence="3" type="ORF">UW49_C0019G0006</name>
</gene>
<reference evidence="3 4" key="1">
    <citation type="journal article" date="2015" name="Nature">
        <title>rRNA introns, odd ribosomes, and small enigmatic genomes across a large radiation of phyla.</title>
        <authorList>
            <person name="Brown C.T."/>
            <person name="Hug L.A."/>
            <person name="Thomas B.C."/>
            <person name="Sharon I."/>
            <person name="Castelle C.J."/>
            <person name="Singh A."/>
            <person name="Wilkins M.J."/>
            <person name="Williams K.H."/>
            <person name="Banfield J.F."/>
        </authorList>
    </citation>
    <scope>NUCLEOTIDE SEQUENCE [LARGE SCALE GENOMIC DNA]</scope>
</reference>
<dbReference type="AlphaFoldDB" id="A0A0G1I8P9"/>
<evidence type="ECO:0000256" key="1">
    <source>
        <dbReference type="ARBA" id="ARBA00022723"/>
    </source>
</evidence>
<evidence type="ECO:0000313" key="4">
    <source>
        <dbReference type="Proteomes" id="UP000033977"/>
    </source>
</evidence>
<dbReference type="Gene3D" id="3.30.540.30">
    <property type="match status" value="1"/>
</dbReference>
<dbReference type="Proteomes" id="UP000033977">
    <property type="component" value="Unassembled WGS sequence"/>
</dbReference>
<accession>A0A0G1I8P9</accession>
<sequence>MTIRDRLEKIRFFNIKPDFSSLKTDEKVALTHCVQAAQIITDIYLKQVCSANPRIYRELQRRSDTEGKDLLRYFLIHGSPWDEYNHDKPFIAGVGKKPKFGSFYPPNFTEKEWNGWLNTHPEDRERFENNYTVIKRRKNGLVAMPYSEQYKDQLTDASHQLLIASANLPNGALRSFLQLRAEAFSSNNYFESDMAWVDTDGNPFEVTIGPYETYFDSLLGLKASFEAFVALPDKDATAALAKFAPAVPDFDAMLSQEFNFRPKGAAIPLEVVADVMRGGEAGFGNMFVAYNLPNDRRVHDLKGSKKVFSRTMMEAKFSTIALPIAERILPADVAVRCVFGNRLLFVLGHELAHGLGPSKVGVGNREIPFEVALKDLHSSLEEAKADMLGARLLNYFRKLNMLDDETLMGTLSTEIVAYFQGWKHGFTEAHAQGSLIEYNWLKTENALRYNNATHKYDIDPERCIDAMSRLSTEFLNLQTSGDYERTKAFMEHWGSVPSELPPIIKSLADVPTAVSPIWDLSGLK</sequence>
<dbReference type="PANTHER" id="PTHR23422:SF9">
    <property type="entry name" value="ZN-DEPENDENT HYDROLASE"/>
    <property type="match status" value="1"/>
</dbReference>
<dbReference type="Pfam" id="PF03571">
    <property type="entry name" value="Peptidase_M49"/>
    <property type="match status" value="1"/>
</dbReference>
<dbReference type="GO" id="GO:0008239">
    <property type="term" value="F:dipeptidyl-peptidase activity"/>
    <property type="evidence" value="ECO:0007669"/>
    <property type="project" value="TreeGrafter"/>
</dbReference>
<dbReference type="GO" id="GO:0046872">
    <property type="term" value="F:metal ion binding"/>
    <property type="evidence" value="ECO:0007669"/>
    <property type="project" value="UniProtKB-KW"/>
</dbReference>
<keyword evidence="1" id="KW-0479">Metal-binding</keyword>
<evidence type="ECO:0000313" key="3">
    <source>
        <dbReference type="EMBL" id="KKT55861.1"/>
    </source>
</evidence>
<dbReference type="InterPro" id="IPR039461">
    <property type="entry name" value="Peptidase_M49"/>
</dbReference>
<dbReference type="GO" id="GO:0005737">
    <property type="term" value="C:cytoplasm"/>
    <property type="evidence" value="ECO:0007669"/>
    <property type="project" value="TreeGrafter"/>
</dbReference>
<protein>
    <submittedName>
        <fullName evidence="3">MutT/NUDIX family protein</fullName>
    </submittedName>
</protein>
<dbReference type="PANTHER" id="PTHR23422">
    <property type="entry name" value="DIPEPTIDYL PEPTIDASE III-RELATED"/>
    <property type="match status" value="1"/>
</dbReference>
<comment type="caution">
    <text evidence="3">The sequence shown here is derived from an EMBL/GenBank/DDBJ whole genome shotgun (WGS) entry which is preliminary data.</text>
</comment>
<name>A0A0G1I8P9_9BACT</name>
<keyword evidence="2" id="KW-0378">Hydrolase</keyword>
<organism evidence="3 4">
    <name type="scientific">Candidatus Giovannonibacteria bacterium GW2011_GWB1_44_23</name>
    <dbReference type="NCBI Taxonomy" id="1618652"/>
    <lineage>
        <taxon>Bacteria</taxon>
        <taxon>Candidatus Giovannoniibacteriota</taxon>
    </lineage>
</organism>
<proteinExistence type="predicted"/>